<name>A0ABD0Q828_CIRMR</name>
<dbReference type="AlphaFoldDB" id="A0ABD0Q828"/>
<evidence type="ECO:0000313" key="1">
    <source>
        <dbReference type="EMBL" id="KAL0182354.1"/>
    </source>
</evidence>
<keyword evidence="2" id="KW-1185">Reference proteome</keyword>
<reference evidence="1 2" key="1">
    <citation type="submission" date="2024-05" db="EMBL/GenBank/DDBJ databases">
        <title>Genome sequencing and assembly of Indian major carp, Cirrhinus mrigala (Hamilton, 1822).</title>
        <authorList>
            <person name="Mohindra V."/>
            <person name="Chowdhury L.M."/>
            <person name="Lal K."/>
            <person name="Jena J.K."/>
        </authorList>
    </citation>
    <scope>NUCLEOTIDE SEQUENCE [LARGE SCALE GENOMIC DNA]</scope>
    <source>
        <strain evidence="1">CM1030</strain>
        <tissue evidence="1">Blood</tissue>
    </source>
</reference>
<gene>
    <name evidence="1" type="ORF">M9458_021729</name>
</gene>
<feature type="non-terminal residue" evidence="1">
    <location>
        <position position="191"/>
    </location>
</feature>
<accession>A0ABD0Q828</accession>
<proteinExistence type="predicted"/>
<comment type="caution">
    <text evidence="1">The sequence shown here is derived from an EMBL/GenBank/DDBJ whole genome shotgun (WGS) entry which is preliminary data.</text>
</comment>
<dbReference type="EMBL" id="JAMKFB020000010">
    <property type="protein sequence ID" value="KAL0182354.1"/>
    <property type="molecule type" value="Genomic_DNA"/>
</dbReference>
<dbReference type="Proteomes" id="UP001529510">
    <property type="component" value="Unassembled WGS sequence"/>
</dbReference>
<sequence length="191" mass="21135">MVIGTPRPTVPIPALQRTCSPMDSLAAKFTSFACKDLSLLEYAVEFSQLAVLTAFDDAALNSLFWIGVNYFLPINLPDTTGLSWKEAIIRCLESIYLQSGTHPDPAPSPSSPRYMECMPELTADGEPLLHGATKQRIATELELQLTLVQVRELVTMPATRKNTVASEITEWSSTHCNMAEGELTMDLDEWK</sequence>
<organism evidence="1 2">
    <name type="scientific">Cirrhinus mrigala</name>
    <name type="common">Mrigala</name>
    <dbReference type="NCBI Taxonomy" id="683832"/>
    <lineage>
        <taxon>Eukaryota</taxon>
        <taxon>Metazoa</taxon>
        <taxon>Chordata</taxon>
        <taxon>Craniata</taxon>
        <taxon>Vertebrata</taxon>
        <taxon>Euteleostomi</taxon>
        <taxon>Actinopterygii</taxon>
        <taxon>Neopterygii</taxon>
        <taxon>Teleostei</taxon>
        <taxon>Ostariophysi</taxon>
        <taxon>Cypriniformes</taxon>
        <taxon>Cyprinidae</taxon>
        <taxon>Labeoninae</taxon>
        <taxon>Labeonini</taxon>
        <taxon>Cirrhinus</taxon>
    </lineage>
</organism>
<protein>
    <submittedName>
        <fullName evidence="1">Uncharacterized protein</fullName>
    </submittedName>
</protein>
<evidence type="ECO:0000313" key="2">
    <source>
        <dbReference type="Proteomes" id="UP001529510"/>
    </source>
</evidence>